<comment type="caution">
    <text evidence="12">The sequence shown here is derived from an EMBL/GenBank/DDBJ whole genome shotgun (WGS) entry which is preliminary data.</text>
</comment>
<evidence type="ECO:0000259" key="11">
    <source>
        <dbReference type="Pfam" id="PF07732"/>
    </source>
</evidence>
<dbReference type="OrthoDB" id="530721at2759"/>
<keyword evidence="7" id="KW-0472">Membrane</keyword>
<evidence type="ECO:0000256" key="6">
    <source>
        <dbReference type="SAM" id="MobiDB-lite"/>
    </source>
</evidence>
<evidence type="ECO:0000256" key="1">
    <source>
        <dbReference type="ARBA" id="ARBA00001935"/>
    </source>
</evidence>
<dbReference type="Proteomes" id="UP000650467">
    <property type="component" value="Unassembled WGS sequence"/>
</dbReference>
<dbReference type="InterPro" id="IPR045087">
    <property type="entry name" value="Cu-oxidase_fam"/>
</dbReference>
<feature type="transmembrane region" description="Helical" evidence="7">
    <location>
        <begin position="701"/>
        <end position="723"/>
    </location>
</feature>
<name>A0A835SGQ7_CHLIN</name>
<dbReference type="CDD" id="cd04205">
    <property type="entry name" value="CuRO_2_LCC_like"/>
    <property type="match status" value="1"/>
</dbReference>
<dbReference type="AlphaFoldDB" id="A0A835SGQ7"/>
<dbReference type="Pfam" id="PF00394">
    <property type="entry name" value="Cu-oxidase"/>
    <property type="match status" value="1"/>
</dbReference>
<dbReference type="GO" id="GO:0016491">
    <property type="term" value="F:oxidoreductase activity"/>
    <property type="evidence" value="ECO:0007669"/>
    <property type="project" value="UniProtKB-KW"/>
</dbReference>
<keyword evidence="7" id="KW-1133">Transmembrane helix</keyword>
<dbReference type="InterPro" id="IPR011707">
    <property type="entry name" value="Cu-oxidase-like_N"/>
</dbReference>
<dbReference type="EMBL" id="JAEHOC010000044">
    <property type="protein sequence ID" value="KAG2426893.1"/>
    <property type="molecule type" value="Genomic_DNA"/>
</dbReference>
<accession>A0A835SGQ7</accession>
<reference evidence="12" key="1">
    <citation type="journal article" date="2020" name="bioRxiv">
        <title>Comparative genomics of Chlamydomonas.</title>
        <authorList>
            <person name="Craig R.J."/>
            <person name="Hasan A.R."/>
            <person name="Ness R.W."/>
            <person name="Keightley P.D."/>
        </authorList>
    </citation>
    <scope>NUCLEOTIDE SEQUENCE</scope>
    <source>
        <strain evidence="12">SAG 7.73</strain>
    </source>
</reference>
<dbReference type="PROSITE" id="PS00080">
    <property type="entry name" value="MULTICOPPER_OXIDASE2"/>
    <property type="match status" value="1"/>
</dbReference>
<dbReference type="InterPro" id="IPR001117">
    <property type="entry name" value="Cu-oxidase_2nd"/>
</dbReference>
<evidence type="ECO:0000259" key="10">
    <source>
        <dbReference type="Pfam" id="PF07731"/>
    </source>
</evidence>
<protein>
    <recommendedName>
        <fullName evidence="14">Laccase</fullName>
    </recommendedName>
</protein>
<dbReference type="InterPro" id="IPR008972">
    <property type="entry name" value="Cupredoxin"/>
</dbReference>
<dbReference type="PROSITE" id="PS00079">
    <property type="entry name" value="MULTICOPPER_OXIDASE1"/>
    <property type="match status" value="2"/>
</dbReference>
<dbReference type="PANTHER" id="PTHR11709:SF394">
    <property type="entry name" value="FI03373P-RELATED"/>
    <property type="match status" value="1"/>
</dbReference>
<feature type="domain" description="Plastocyanin-like" evidence="9">
    <location>
        <begin position="226"/>
        <end position="328"/>
    </location>
</feature>
<organism evidence="12 13">
    <name type="scientific">Chlamydomonas incerta</name>
    <dbReference type="NCBI Taxonomy" id="51695"/>
    <lineage>
        <taxon>Eukaryota</taxon>
        <taxon>Viridiplantae</taxon>
        <taxon>Chlorophyta</taxon>
        <taxon>core chlorophytes</taxon>
        <taxon>Chlorophyceae</taxon>
        <taxon>CS clade</taxon>
        <taxon>Chlamydomonadales</taxon>
        <taxon>Chlamydomonadaceae</taxon>
        <taxon>Chlamydomonas</taxon>
    </lineage>
</organism>
<feature type="chain" id="PRO_5032696553" description="Laccase" evidence="8">
    <location>
        <begin position="29"/>
        <end position="788"/>
    </location>
</feature>
<feature type="domain" description="Plastocyanin-like" evidence="11">
    <location>
        <begin position="63"/>
        <end position="173"/>
    </location>
</feature>
<evidence type="ECO:0000259" key="9">
    <source>
        <dbReference type="Pfam" id="PF00394"/>
    </source>
</evidence>
<dbReference type="GO" id="GO:0005507">
    <property type="term" value="F:copper ion binding"/>
    <property type="evidence" value="ECO:0007669"/>
    <property type="project" value="InterPro"/>
</dbReference>
<dbReference type="PANTHER" id="PTHR11709">
    <property type="entry name" value="MULTI-COPPER OXIDASE"/>
    <property type="match status" value="1"/>
</dbReference>
<sequence length="788" mass="83468">MRRSRIGLGVGVALCLLVVAFGPSPIASQQASLLPVLTQTWVVNETVVNFYNPSNRTQRGGAVPKDAARYAILVNDTMPGPKLDVLVGQRVNITVLNRLSSDSVAIHWHGIRQTDTPWSDGADHVSLCPAAAAVGSSSYVFTFDEPGTYFWHSHVGMQMDQGLVGPIVVRDPNDPHQRWYDAEFPEPLLIQEWYWDPVGMLKAPHYHNFNTLEAALVNGRCASCLADASAPPSNATVPGATGPDSYTYYPPVYTVQAGLCYRLRLINANGEFPGWQVALTSHNLTLIAMDARNLQPVQAGSLVTYGGNRADLVFCADQPAGDYALSFGSVQQRTPDCPWYPDGCRYQARAYIRYGDRDNATASAVNRTLLTALPYAAVLDPMRRSRDFVPLAPQPAPQPTRSMRVKLGFLAQSGSSGTLAFAAPVKRAYVMPSYPVLFAAGTDTLPPTTFTIPPPSPPPPPPPLGGTTFPSPPLPPLPPSPAPPRPPSAGTPAAPPLPCGMDPDTHTATVMSTSEVLEVIFDNLSDNPHNMHMHGGGFYVLGTGVVAESGWLGDISNQTLCPPELAEHSDPGWQAKDAVSYQRFWGCTFSNSSADRANQLASAAPYVSDMVIVPPRGWAVVRIANWHSGVWPLHCHTNHHAMRGMSMLLNVLPAQRPPLPTWVDPFCGPCSARASLGALAPYLQAADAHEAHGGSAAEGSVLGLSIVLLVVLGALLGVSICLARAQRRLRAAQAQAQLGWGQGGALGQGALDGKGDGAGVGGVGGDVPGAGSQLLASEGHGSERSAAV</sequence>
<dbReference type="Pfam" id="PF07732">
    <property type="entry name" value="Cu-oxidase_3"/>
    <property type="match status" value="1"/>
</dbReference>
<evidence type="ECO:0000256" key="5">
    <source>
        <dbReference type="ARBA" id="ARBA00023008"/>
    </source>
</evidence>
<dbReference type="SUPFAM" id="SSF49503">
    <property type="entry name" value="Cupredoxins"/>
    <property type="match status" value="3"/>
</dbReference>
<feature type="region of interest" description="Disordered" evidence="6">
    <location>
        <begin position="447"/>
        <end position="502"/>
    </location>
</feature>
<comment type="similarity">
    <text evidence="2">Belongs to the multicopper oxidase family.</text>
</comment>
<dbReference type="InterPro" id="IPR002355">
    <property type="entry name" value="Cu_oxidase_Cu_BS"/>
</dbReference>
<evidence type="ECO:0000256" key="7">
    <source>
        <dbReference type="SAM" id="Phobius"/>
    </source>
</evidence>
<dbReference type="Gene3D" id="2.60.40.420">
    <property type="entry name" value="Cupredoxins - blue copper proteins"/>
    <property type="match status" value="3"/>
</dbReference>
<gene>
    <name evidence="12" type="ORF">HXX76_012680</name>
</gene>
<evidence type="ECO:0000256" key="2">
    <source>
        <dbReference type="ARBA" id="ARBA00010609"/>
    </source>
</evidence>
<keyword evidence="3" id="KW-0479">Metal-binding</keyword>
<feature type="compositionally biased region" description="Pro residues" evidence="6">
    <location>
        <begin position="452"/>
        <end position="498"/>
    </location>
</feature>
<evidence type="ECO:0000313" key="13">
    <source>
        <dbReference type="Proteomes" id="UP000650467"/>
    </source>
</evidence>
<keyword evidence="4" id="KW-0560">Oxidoreductase</keyword>
<dbReference type="Pfam" id="PF07731">
    <property type="entry name" value="Cu-oxidase_2"/>
    <property type="match status" value="1"/>
</dbReference>
<dbReference type="InterPro" id="IPR033138">
    <property type="entry name" value="Cu_oxidase_CS"/>
</dbReference>
<proteinExistence type="inferred from homology"/>
<evidence type="ECO:0000256" key="8">
    <source>
        <dbReference type="SAM" id="SignalP"/>
    </source>
</evidence>
<keyword evidence="8" id="KW-0732">Signal</keyword>
<evidence type="ECO:0000256" key="4">
    <source>
        <dbReference type="ARBA" id="ARBA00023002"/>
    </source>
</evidence>
<feature type="domain" description="Plastocyanin-like" evidence="10">
    <location>
        <begin position="502"/>
        <end position="653"/>
    </location>
</feature>
<keyword evidence="5" id="KW-0186">Copper</keyword>
<comment type="cofactor">
    <cofactor evidence="1">
        <name>Cu cation</name>
        <dbReference type="ChEBI" id="CHEBI:23378"/>
    </cofactor>
</comment>
<dbReference type="InterPro" id="IPR011706">
    <property type="entry name" value="Cu-oxidase_C"/>
</dbReference>
<feature type="signal peptide" evidence="8">
    <location>
        <begin position="1"/>
        <end position="28"/>
    </location>
</feature>
<keyword evidence="7" id="KW-0812">Transmembrane</keyword>
<keyword evidence="13" id="KW-1185">Reference proteome</keyword>
<evidence type="ECO:0000313" key="12">
    <source>
        <dbReference type="EMBL" id="KAG2426893.1"/>
    </source>
</evidence>
<evidence type="ECO:0000256" key="3">
    <source>
        <dbReference type="ARBA" id="ARBA00022723"/>
    </source>
</evidence>
<evidence type="ECO:0008006" key="14">
    <source>
        <dbReference type="Google" id="ProtNLM"/>
    </source>
</evidence>